<dbReference type="InterPro" id="IPR050679">
    <property type="entry name" value="Bact_HTH_transcr_reg"/>
</dbReference>
<dbReference type="Pfam" id="PF07702">
    <property type="entry name" value="UTRA"/>
    <property type="match status" value="1"/>
</dbReference>
<dbReference type="PROSITE" id="PS50949">
    <property type="entry name" value="HTH_GNTR"/>
    <property type="match status" value="1"/>
</dbReference>
<dbReference type="InterPro" id="IPR036390">
    <property type="entry name" value="WH_DNA-bd_sf"/>
</dbReference>
<dbReference type="RefSeq" id="WP_129929566.1">
    <property type="nucleotide sequence ID" value="NZ_CP159510.1"/>
</dbReference>
<name>A0AAU8ICP7_9BACL</name>
<dbReference type="PRINTS" id="PR00035">
    <property type="entry name" value="HTHGNTR"/>
</dbReference>
<dbReference type="EMBL" id="CP159510">
    <property type="protein sequence ID" value="XCJ16134.1"/>
    <property type="molecule type" value="Genomic_DNA"/>
</dbReference>
<dbReference type="CDD" id="cd07377">
    <property type="entry name" value="WHTH_GntR"/>
    <property type="match status" value="1"/>
</dbReference>
<evidence type="ECO:0000256" key="1">
    <source>
        <dbReference type="ARBA" id="ARBA00023015"/>
    </source>
</evidence>
<sequence>MIDRQSPVPVYYQIKQYIEGLIRNKNLKSGDKIPSEREFTEKFHVSRMTIRQAVMELVNSGVLIRKKGKGTFVSDQRKIEKALNQLNGFTEDMLNRGLNPGSKLLGFDLISVGIEIGRKLQLSESEQVYQIRRTRYADQRPMAIETTYIPEKIVPGLTSSEADTSLYDYVEKSRGLKIDHAEQSLEAALVTAEEAHLLDVPEGSPILVIERISFLKNGTAFEFTRSLYRADRYKFIVQLTKST</sequence>
<proteinExistence type="predicted"/>
<dbReference type="InterPro" id="IPR000524">
    <property type="entry name" value="Tscrpt_reg_HTH_GntR"/>
</dbReference>
<dbReference type="SUPFAM" id="SSF46785">
    <property type="entry name" value="Winged helix' DNA-binding domain"/>
    <property type="match status" value="1"/>
</dbReference>
<feature type="domain" description="HTH gntR-type" evidence="4">
    <location>
        <begin position="8"/>
        <end position="76"/>
    </location>
</feature>
<organism evidence="5">
    <name type="scientific">Sporolactobacillus sp. Y61</name>
    <dbReference type="NCBI Taxonomy" id="3160863"/>
    <lineage>
        <taxon>Bacteria</taxon>
        <taxon>Bacillati</taxon>
        <taxon>Bacillota</taxon>
        <taxon>Bacilli</taxon>
        <taxon>Bacillales</taxon>
        <taxon>Sporolactobacillaceae</taxon>
        <taxon>Sporolactobacillus</taxon>
    </lineage>
</organism>
<evidence type="ECO:0000313" key="5">
    <source>
        <dbReference type="EMBL" id="XCJ16134.1"/>
    </source>
</evidence>
<reference evidence="5" key="1">
    <citation type="submission" date="2024-06" db="EMBL/GenBank/DDBJ databases">
        <authorList>
            <person name="Fan A."/>
            <person name="Zhang F.Y."/>
            <person name="Zhang L."/>
        </authorList>
    </citation>
    <scope>NUCLEOTIDE SEQUENCE</scope>
    <source>
        <strain evidence="5">Y61</strain>
    </source>
</reference>
<dbReference type="GO" id="GO:0003677">
    <property type="term" value="F:DNA binding"/>
    <property type="evidence" value="ECO:0007669"/>
    <property type="project" value="UniProtKB-KW"/>
</dbReference>
<dbReference type="Gene3D" id="3.40.1410.10">
    <property type="entry name" value="Chorismate lyase-like"/>
    <property type="match status" value="1"/>
</dbReference>
<accession>A0AAU8ICP7</accession>
<evidence type="ECO:0000256" key="2">
    <source>
        <dbReference type="ARBA" id="ARBA00023125"/>
    </source>
</evidence>
<keyword evidence="1" id="KW-0805">Transcription regulation</keyword>
<dbReference type="GO" id="GO:0045892">
    <property type="term" value="P:negative regulation of DNA-templated transcription"/>
    <property type="evidence" value="ECO:0007669"/>
    <property type="project" value="TreeGrafter"/>
</dbReference>
<dbReference type="InterPro" id="IPR036388">
    <property type="entry name" value="WH-like_DNA-bd_sf"/>
</dbReference>
<protein>
    <submittedName>
        <fullName evidence="5">GntR family transcriptional regulator</fullName>
    </submittedName>
</protein>
<evidence type="ECO:0000259" key="4">
    <source>
        <dbReference type="PROSITE" id="PS50949"/>
    </source>
</evidence>
<gene>
    <name evidence="5" type="ORF">ABNN70_10580</name>
</gene>
<dbReference type="PANTHER" id="PTHR44846:SF1">
    <property type="entry name" value="MANNOSYL-D-GLYCERATE TRANSPORT_METABOLISM SYSTEM REPRESSOR MNGR-RELATED"/>
    <property type="match status" value="1"/>
</dbReference>
<dbReference type="AlphaFoldDB" id="A0AAU8ICP7"/>
<dbReference type="SMART" id="SM00345">
    <property type="entry name" value="HTH_GNTR"/>
    <property type="match status" value="1"/>
</dbReference>
<dbReference type="SUPFAM" id="SSF64288">
    <property type="entry name" value="Chorismate lyase-like"/>
    <property type="match status" value="1"/>
</dbReference>
<evidence type="ECO:0000256" key="3">
    <source>
        <dbReference type="ARBA" id="ARBA00023163"/>
    </source>
</evidence>
<dbReference type="InterPro" id="IPR028978">
    <property type="entry name" value="Chorismate_lyase_/UTRA_dom_sf"/>
</dbReference>
<dbReference type="InterPro" id="IPR011663">
    <property type="entry name" value="UTRA"/>
</dbReference>
<dbReference type="Pfam" id="PF00392">
    <property type="entry name" value="GntR"/>
    <property type="match status" value="1"/>
</dbReference>
<dbReference type="SMART" id="SM00866">
    <property type="entry name" value="UTRA"/>
    <property type="match status" value="1"/>
</dbReference>
<dbReference type="GO" id="GO:0003700">
    <property type="term" value="F:DNA-binding transcription factor activity"/>
    <property type="evidence" value="ECO:0007669"/>
    <property type="project" value="InterPro"/>
</dbReference>
<keyword evidence="2" id="KW-0238">DNA-binding</keyword>
<dbReference type="FunFam" id="1.10.10.10:FF:000079">
    <property type="entry name" value="GntR family transcriptional regulator"/>
    <property type="match status" value="1"/>
</dbReference>
<keyword evidence="3" id="KW-0804">Transcription</keyword>
<dbReference type="PANTHER" id="PTHR44846">
    <property type="entry name" value="MANNOSYL-D-GLYCERATE TRANSPORT/METABOLISM SYSTEM REPRESSOR MNGR-RELATED"/>
    <property type="match status" value="1"/>
</dbReference>
<dbReference type="Gene3D" id="1.10.10.10">
    <property type="entry name" value="Winged helix-like DNA-binding domain superfamily/Winged helix DNA-binding domain"/>
    <property type="match status" value="1"/>
</dbReference>